<evidence type="ECO:0000313" key="2">
    <source>
        <dbReference type="EMBL" id="CAA9436477.1"/>
    </source>
</evidence>
<sequence>GDSPPRDASPRTRLRPRRRREKAGRVPLHRREDGPRNRRGGPGHGDQRRLRLRSPPPRPRPGPLGPHPRHLPVGGPRRLRGRQRLLRLGVRPRRRARPRARGSQRRARNRLRL</sequence>
<feature type="region of interest" description="Disordered" evidence="1">
    <location>
        <begin position="1"/>
        <end position="113"/>
    </location>
</feature>
<evidence type="ECO:0000256" key="1">
    <source>
        <dbReference type="SAM" id="MobiDB-lite"/>
    </source>
</evidence>
<organism evidence="2">
    <name type="scientific">uncultured Rubrobacteraceae bacterium</name>
    <dbReference type="NCBI Taxonomy" id="349277"/>
    <lineage>
        <taxon>Bacteria</taxon>
        <taxon>Bacillati</taxon>
        <taxon>Actinomycetota</taxon>
        <taxon>Rubrobacteria</taxon>
        <taxon>Rubrobacterales</taxon>
        <taxon>Rubrobacteraceae</taxon>
        <taxon>environmental samples</taxon>
    </lineage>
</organism>
<proteinExistence type="predicted"/>
<accession>A0A6J4Q6Z4</accession>
<feature type="compositionally biased region" description="Basic residues" evidence="1">
    <location>
        <begin position="12"/>
        <end position="22"/>
    </location>
</feature>
<feature type="compositionally biased region" description="Pro residues" evidence="1">
    <location>
        <begin position="54"/>
        <end position="66"/>
    </location>
</feature>
<dbReference type="AlphaFoldDB" id="A0A6J4Q6Z4"/>
<feature type="non-terminal residue" evidence="2">
    <location>
        <position position="113"/>
    </location>
</feature>
<name>A0A6J4Q6Z4_9ACTN</name>
<feature type="compositionally biased region" description="Basic residues" evidence="1">
    <location>
        <begin position="77"/>
        <end position="113"/>
    </location>
</feature>
<reference evidence="2" key="1">
    <citation type="submission" date="2020-02" db="EMBL/GenBank/DDBJ databases">
        <authorList>
            <person name="Meier V. D."/>
        </authorList>
    </citation>
    <scope>NUCLEOTIDE SEQUENCE</scope>
    <source>
        <strain evidence="2">AVDCRST_MAG01</strain>
    </source>
</reference>
<feature type="non-terminal residue" evidence="2">
    <location>
        <position position="1"/>
    </location>
</feature>
<feature type="compositionally biased region" description="Basic and acidic residues" evidence="1">
    <location>
        <begin position="1"/>
        <end position="10"/>
    </location>
</feature>
<protein>
    <submittedName>
        <fullName evidence="2">Uncharacterized protein</fullName>
    </submittedName>
</protein>
<gene>
    <name evidence="2" type="ORF">AVDCRST_MAG01-01-3300</name>
</gene>
<dbReference type="EMBL" id="CADCUW010000431">
    <property type="protein sequence ID" value="CAA9436477.1"/>
    <property type="molecule type" value="Genomic_DNA"/>
</dbReference>